<reference evidence="1" key="1">
    <citation type="journal article" date="2013" name="Appl. Environ. Microbiol.">
        <title>Reconstruction of novel cyanobacterial siphovirus genomes from mediterranean metagenomic fosmids.</title>
        <authorList>
            <person name="Mizuno C.M."/>
            <person name="Rodriguez-Valera F."/>
            <person name="Garcia-Heredia I."/>
            <person name="Martin-Cuadrado A.B."/>
            <person name="Ghai R."/>
        </authorList>
    </citation>
    <scope>NUCLEOTIDE SEQUENCE</scope>
</reference>
<dbReference type="GO" id="GO:0006310">
    <property type="term" value="P:DNA recombination"/>
    <property type="evidence" value="ECO:0007669"/>
    <property type="project" value="InterPro"/>
</dbReference>
<dbReference type="Pfam" id="PF05866">
    <property type="entry name" value="RusA"/>
    <property type="match status" value="1"/>
</dbReference>
<protein>
    <submittedName>
        <fullName evidence="1">RusA</fullName>
    </submittedName>
</protein>
<name>K7YBI7_9CAUD</name>
<dbReference type="Gene3D" id="3.30.1330.70">
    <property type="entry name" value="Holliday junction resolvase RusA"/>
    <property type="match status" value="1"/>
</dbReference>
<evidence type="ECO:0000313" key="1">
    <source>
        <dbReference type="EMBL" id="AFX83934.1"/>
    </source>
</evidence>
<proteinExistence type="predicted"/>
<gene>
    <name evidence="1" type="ORF">MedDCM-OCT-S15-C5-cds37</name>
</gene>
<dbReference type="SUPFAM" id="SSF103084">
    <property type="entry name" value="Holliday junction resolvase RusA"/>
    <property type="match status" value="1"/>
</dbReference>
<dbReference type="EMBL" id="JX536274">
    <property type="protein sequence ID" value="AFX83934.1"/>
    <property type="molecule type" value="Genomic_DNA"/>
</dbReference>
<dbReference type="GO" id="GO:0000287">
    <property type="term" value="F:magnesium ion binding"/>
    <property type="evidence" value="ECO:0007669"/>
    <property type="project" value="InterPro"/>
</dbReference>
<organism evidence="1">
    <name type="scientific">uncultured Mediterranean phage MEDS5 group</name>
    <dbReference type="NCBI Taxonomy" id="1262075"/>
    <lineage>
        <taxon>Viruses</taxon>
        <taxon>Duplodnaviria</taxon>
        <taxon>Heunggongvirae</taxon>
        <taxon>Uroviricota</taxon>
        <taxon>Caudoviricetes</taxon>
        <taxon>environmental samples</taxon>
    </lineage>
</organism>
<dbReference type="GO" id="GO:0006281">
    <property type="term" value="P:DNA repair"/>
    <property type="evidence" value="ECO:0007669"/>
    <property type="project" value="InterPro"/>
</dbReference>
<dbReference type="InterPro" id="IPR036614">
    <property type="entry name" value="RusA-like_sf"/>
</dbReference>
<sequence length="151" mass="16490">MIPPPSSITFSVLGTPVPQGSVRAYQSRVIANNAEALASWRNDIAVTAQRHKPADWDIKAPVELKCVFVFPRPLHHFGSGKNSTKLKPLAPKHHVTTPDLDKLLRSCSDAIGDAVARVLLHNDSQICSIYATKRYAIDDFLGVHITVTALS</sequence>
<accession>K7YBI7</accession>
<dbReference type="InterPro" id="IPR008822">
    <property type="entry name" value="Endonuclease_RusA-like"/>
</dbReference>